<dbReference type="PANTHER" id="PTHR10098:SF112">
    <property type="entry name" value="SLR0380 PROTEIN"/>
    <property type="match status" value="1"/>
</dbReference>
<proteinExistence type="predicted"/>
<dbReference type="PANTHER" id="PTHR10098">
    <property type="entry name" value="RAPSYN-RELATED"/>
    <property type="match status" value="1"/>
</dbReference>
<gene>
    <name evidence="2" type="ORF">SAMN04487901_1214</name>
</gene>
<feature type="domain" description="CHAT" evidence="1">
    <location>
        <begin position="883"/>
        <end position="1204"/>
    </location>
</feature>
<organism evidence="2 3">
    <name type="scientific">Prevotella communis</name>
    <dbReference type="NCBI Taxonomy" id="2913614"/>
    <lineage>
        <taxon>Bacteria</taxon>
        <taxon>Pseudomonadati</taxon>
        <taxon>Bacteroidota</taxon>
        <taxon>Bacteroidia</taxon>
        <taxon>Bacteroidales</taxon>
        <taxon>Prevotellaceae</taxon>
        <taxon>Prevotella</taxon>
    </lineage>
</organism>
<dbReference type="AlphaFoldDB" id="A0A1G8AXD7"/>
<dbReference type="EMBL" id="FNCQ01000021">
    <property type="protein sequence ID" value="SDH25070.1"/>
    <property type="molecule type" value="Genomic_DNA"/>
</dbReference>
<evidence type="ECO:0000313" key="3">
    <source>
        <dbReference type="Proteomes" id="UP000198779"/>
    </source>
</evidence>
<keyword evidence="3" id="KW-1185">Reference proteome</keyword>
<protein>
    <submittedName>
        <fullName evidence="2">CHAT domain-containing protein</fullName>
    </submittedName>
</protein>
<evidence type="ECO:0000259" key="1">
    <source>
        <dbReference type="Pfam" id="PF12770"/>
    </source>
</evidence>
<dbReference type="SMART" id="SM00028">
    <property type="entry name" value="TPR"/>
    <property type="match status" value="6"/>
</dbReference>
<name>A0A1G8AXD7_9BACT</name>
<accession>A0A1G8AXD7</accession>
<dbReference type="Pfam" id="PF13181">
    <property type="entry name" value="TPR_8"/>
    <property type="match status" value="3"/>
</dbReference>
<dbReference type="InterPro" id="IPR024983">
    <property type="entry name" value="CHAT_dom"/>
</dbReference>
<dbReference type="STRING" id="645274.SAMN04487901_1214"/>
<sequence>MKRIVTTTLLSIIALISYCQTSNLLQLVAKFQKTRVELDRTNPYDDPESCTEKSTQIIDLYNQIYIIDSTYIEPYTLYIPYCMMAYSYYGQKKFKESIPYLEKAKAITEKYHSQILQTGINEEGRIGIWILLRDAYEIIGDISRSLLLAKEISSACEDKLPRKAAVHKREEGLLYKKNGDIAESIRCIKTALDLYERLGNEVSGFYAEIMVNDILELYLQIPDYNNALSFVDNNRERFNNLFIGNDDQEYEYLNQTNKYLYQIYQYKGMYMRAVNAASLVSNFYKLAEGDKSINHACWINNAACSFLDLYESEDNIAFLNQADSLFNVAGQIWEVIPQRDSISDYATYLGNYGNLLSSMKKYEEAEKIQMKSINLYKLQGAPQKTLLSAKNRLATTIGNSGRTNEALSLYQELYNEYKQLDDTVQLARVCNLMSQTYWIDLNNNELAERYANQAVDLVTSSNNNSVLSAYILENVGRIYYRLGLEKKGLDIYARAIDMKLSLGVAVSPYEMLNLYEFYVDSYSDVLYYFPQGKEDVLTKIEGYCHSLLDNNQGTSYEEKKLQWKTRTVLAKAYMFFRKFKEAENEYNDLLKIEEELWGLNSDNYITSLNNLAYCYGLWGDHKKCREISLKCVELDPTHKNYENILSSSIALNDIKMVEKYLPLTFNASLDYLKSQFMFLSAEQREDIIERGMSVGFSNLSLAAFAYPDNDICAEYAYNSALVYKGLLLSTQNDIELAVESSNNPALKSKYQELKQLQNRLQQASDSTNIVSIRRSIELQEKEILSSLRVCDDYTKNLNLTYKDVHHKLKDGDVAIEFVELDKSLLAPEDTSIYYGAIVLKKDWAAPKFVLLSGKREVDTVVKDMITEFNEANGYQGEEWISVSKHLYHKIWEPISALLQTNNCIYFSPVGMLSLIPMEILQDSNGQVIDDQYKMYRMSTTKNLCLVRHPTNKTHAVLFGGLVYDGENSTSLSESNSPKKRDGWQYLPSTAEEIADIGAILHSNNISYQVYDKLSGSEESFKSLSGKPVSLIHLATHGFYLNEDESDTFGFFHDMNIKINRGANISTLLRSGLMFSNGQRAWLYGKKDIPQDIEDGILLASEISLLDLQSVDLVTLSACQTGLGDISDDGVLGLQRGFKRAGVNSLLMTLWPVEDSATKIFMKQFYNNLFTGYSKQQSLQTAQKYLREYNNGYYNEPKYWAAFILLDGIEKN</sequence>
<dbReference type="InterPro" id="IPR019734">
    <property type="entry name" value="TPR_rpt"/>
</dbReference>
<dbReference type="Proteomes" id="UP000198779">
    <property type="component" value="Unassembled WGS sequence"/>
</dbReference>
<evidence type="ECO:0000313" key="2">
    <source>
        <dbReference type="EMBL" id="SDH25070.1"/>
    </source>
</evidence>
<dbReference type="SUPFAM" id="SSF48452">
    <property type="entry name" value="TPR-like"/>
    <property type="match status" value="3"/>
</dbReference>
<dbReference type="Gene3D" id="1.25.40.10">
    <property type="entry name" value="Tetratricopeptide repeat domain"/>
    <property type="match status" value="3"/>
</dbReference>
<reference evidence="3" key="1">
    <citation type="submission" date="2016-10" db="EMBL/GenBank/DDBJ databases">
        <authorList>
            <person name="Varghese N."/>
            <person name="Submissions S."/>
        </authorList>
    </citation>
    <scope>NUCLEOTIDE SEQUENCE [LARGE SCALE GENOMIC DNA]</scope>
    <source>
        <strain evidence="3">BP1-148</strain>
    </source>
</reference>
<dbReference type="Pfam" id="PF12770">
    <property type="entry name" value="CHAT"/>
    <property type="match status" value="1"/>
</dbReference>
<dbReference type="RefSeq" id="WP_091819050.1">
    <property type="nucleotide sequence ID" value="NZ_FNCQ01000021.1"/>
</dbReference>
<dbReference type="InterPro" id="IPR011990">
    <property type="entry name" value="TPR-like_helical_dom_sf"/>
</dbReference>